<evidence type="ECO:0000256" key="3">
    <source>
        <dbReference type="ARBA" id="ARBA00022692"/>
    </source>
</evidence>
<sequence length="158" mass="17402">MPINRAGTLTALSYPPDDIKRLMAEARSSLKQADMLFNQFLEVPQTGGDVEKMMASTKESYAAFRDDLQHQATWLENNQLSDFMTAPVQKSQGVFDANFNAWQQSINQIVQTASGDSQKNYHISAVIFHHGDDYRRGAAARLSGVVAQDDCSAAGDCP</sequence>
<dbReference type="InterPro" id="IPR035440">
    <property type="entry name" value="4HB_MCP_dom_sf"/>
</dbReference>
<comment type="subcellular location">
    <subcellularLocation>
        <location evidence="1">Cell membrane</location>
    </subcellularLocation>
</comment>
<dbReference type="Gene3D" id="1.20.120.30">
    <property type="entry name" value="Aspartate receptor, ligand-binding domain"/>
    <property type="match status" value="1"/>
</dbReference>
<reference evidence="8 9" key="1">
    <citation type="submission" date="2018-06" db="EMBL/GenBank/DDBJ databases">
        <authorList>
            <consortium name="Pathogen Informatics"/>
            <person name="Doyle S."/>
        </authorList>
    </citation>
    <scope>NUCLEOTIDE SEQUENCE [LARGE SCALE GENOMIC DNA]</scope>
    <source>
        <strain evidence="8 9">NCTC12120</strain>
    </source>
</reference>
<organism evidence="8 9">
    <name type="scientific">Cedecea neteri</name>
    <dbReference type="NCBI Taxonomy" id="158822"/>
    <lineage>
        <taxon>Bacteria</taxon>
        <taxon>Pseudomonadati</taxon>
        <taxon>Pseudomonadota</taxon>
        <taxon>Gammaproteobacteria</taxon>
        <taxon>Enterobacterales</taxon>
        <taxon>Enterobacteriaceae</taxon>
        <taxon>Cedecea</taxon>
    </lineage>
</organism>
<evidence type="ECO:0000313" key="9">
    <source>
        <dbReference type="Proteomes" id="UP000251197"/>
    </source>
</evidence>
<keyword evidence="5" id="KW-0472">Membrane</keyword>
<dbReference type="GO" id="GO:0007165">
    <property type="term" value="P:signal transduction"/>
    <property type="evidence" value="ECO:0007669"/>
    <property type="project" value="UniProtKB-KW"/>
</dbReference>
<keyword evidence="2" id="KW-1003">Cell membrane</keyword>
<dbReference type="GO" id="GO:0006935">
    <property type="term" value="P:chemotaxis"/>
    <property type="evidence" value="ECO:0007669"/>
    <property type="project" value="InterPro"/>
</dbReference>
<keyword evidence="8" id="KW-0675">Receptor</keyword>
<protein>
    <submittedName>
        <fullName evidence="8">Dipeptide chemoreceptor protein</fullName>
    </submittedName>
</protein>
<dbReference type="Proteomes" id="UP000251197">
    <property type="component" value="Unassembled WGS sequence"/>
</dbReference>
<evidence type="ECO:0000313" key="8">
    <source>
        <dbReference type="EMBL" id="SQC90933.1"/>
    </source>
</evidence>
<feature type="domain" description="Chemotaxis methyl-accepting receptor Tar-related ligand-binding" evidence="7">
    <location>
        <begin position="3"/>
        <end position="114"/>
    </location>
</feature>
<accession>A0A2X3J4H4</accession>
<keyword evidence="3" id="KW-0812">Transmembrane</keyword>
<evidence type="ECO:0000256" key="5">
    <source>
        <dbReference type="ARBA" id="ARBA00023136"/>
    </source>
</evidence>
<evidence type="ECO:0000256" key="2">
    <source>
        <dbReference type="ARBA" id="ARBA00022475"/>
    </source>
</evidence>
<name>A0A2X3J4H4_9ENTR</name>
<evidence type="ECO:0000259" key="7">
    <source>
        <dbReference type="SMART" id="SM00319"/>
    </source>
</evidence>
<dbReference type="SMART" id="SM00319">
    <property type="entry name" value="TarH"/>
    <property type="match status" value="1"/>
</dbReference>
<evidence type="ECO:0000256" key="6">
    <source>
        <dbReference type="ARBA" id="ARBA00023224"/>
    </source>
</evidence>
<dbReference type="GO" id="GO:0005886">
    <property type="term" value="C:plasma membrane"/>
    <property type="evidence" value="ECO:0007669"/>
    <property type="project" value="UniProtKB-SubCell"/>
</dbReference>
<dbReference type="EMBL" id="UAVU01000006">
    <property type="protein sequence ID" value="SQC90933.1"/>
    <property type="molecule type" value="Genomic_DNA"/>
</dbReference>
<keyword evidence="4" id="KW-1133">Transmembrane helix</keyword>
<keyword evidence="6" id="KW-0807">Transducer</keyword>
<dbReference type="STRING" id="158822.LH23_19460"/>
<dbReference type="CDD" id="cd19407">
    <property type="entry name" value="Tar_Tsr_sensor"/>
    <property type="match status" value="1"/>
</dbReference>
<evidence type="ECO:0000256" key="1">
    <source>
        <dbReference type="ARBA" id="ARBA00004236"/>
    </source>
</evidence>
<dbReference type="AlphaFoldDB" id="A0A2X3J4H4"/>
<gene>
    <name evidence="8" type="primary">tap_4</name>
    <name evidence="8" type="ORF">NCTC12120_04079</name>
</gene>
<dbReference type="InterPro" id="IPR003122">
    <property type="entry name" value="Tar_rcpt_lig-bd"/>
</dbReference>
<evidence type="ECO:0000256" key="4">
    <source>
        <dbReference type="ARBA" id="ARBA00022989"/>
    </source>
</evidence>
<proteinExistence type="predicted"/>
<dbReference type="SUPFAM" id="SSF47170">
    <property type="entry name" value="Aspartate receptor, ligand-binding domain"/>
    <property type="match status" value="1"/>
</dbReference>
<dbReference type="Pfam" id="PF02203">
    <property type="entry name" value="TarH"/>
    <property type="match status" value="1"/>
</dbReference>